<dbReference type="Pfam" id="PF09350">
    <property type="entry name" value="DJC28_CD"/>
    <property type="match status" value="1"/>
</dbReference>
<dbReference type="RefSeq" id="WP_013962834.1">
    <property type="nucleotide sequence ID" value="NC_015730.1"/>
</dbReference>
<dbReference type="InterPro" id="IPR018961">
    <property type="entry name" value="DnaJ_homolog_subfam-C_membr-28"/>
</dbReference>
<evidence type="ECO:0000313" key="4">
    <source>
        <dbReference type="Proteomes" id="UP000001353"/>
    </source>
</evidence>
<dbReference type="eggNOG" id="ENOG5032TM9">
    <property type="taxonomic scope" value="Bacteria"/>
</dbReference>
<feature type="region of interest" description="Disordered" evidence="1">
    <location>
        <begin position="15"/>
        <end position="34"/>
    </location>
</feature>
<feature type="domain" description="DnaJ homologue subfamily C member 28 conserved" evidence="2">
    <location>
        <begin position="8"/>
        <end position="73"/>
    </location>
</feature>
<name>F7ZH80_ROSLO</name>
<proteinExistence type="predicted"/>
<dbReference type="Proteomes" id="UP000001353">
    <property type="component" value="Chromosome"/>
</dbReference>
<accession>F7ZH80</accession>
<keyword evidence="4" id="KW-1185">Reference proteome</keyword>
<organism evidence="3 4">
    <name type="scientific">Roseobacter litoralis (strain ATCC 49566 / DSM 6996 / JCM 21268 / NBRC 15278 / OCh 149)</name>
    <dbReference type="NCBI Taxonomy" id="391595"/>
    <lineage>
        <taxon>Bacteria</taxon>
        <taxon>Pseudomonadati</taxon>
        <taxon>Pseudomonadota</taxon>
        <taxon>Alphaproteobacteria</taxon>
        <taxon>Rhodobacterales</taxon>
        <taxon>Roseobacteraceae</taxon>
        <taxon>Roseobacter</taxon>
    </lineage>
</organism>
<sequence length="109" mass="12067">MRRLQNLTERQIAKARAEGKLDGLEGQGKPLPDRPVETQEAAALSAGMRIMAEAGVLPEEFALKKQLDAARTAYAACTTEAARKKAMAHLADLDLRYQIAREARQKFMQ</sequence>
<dbReference type="STRING" id="391595.RLO149_c029660"/>
<protein>
    <recommendedName>
        <fullName evidence="2">DnaJ homologue subfamily C member 28 conserved domain-containing protein</fullName>
    </recommendedName>
</protein>
<dbReference type="AlphaFoldDB" id="F7ZH80"/>
<evidence type="ECO:0000259" key="2">
    <source>
        <dbReference type="Pfam" id="PF09350"/>
    </source>
</evidence>
<gene>
    <name evidence="3" type="ordered locus">RLO149_c029660</name>
</gene>
<evidence type="ECO:0000256" key="1">
    <source>
        <dbReference type="SAM" id="MobiDB-lite"/>
    </source>
</evidence>
<evidence type="ECO:0000313" key="3">
    <source>
        <dbReference type="EMBL" id="AEI94922.1"/>
    </source>
</evidence>
<dbReference type="OrthoDB" id="8448455at2"/>
<dbReference type="HOGENOM" id="CLU_129296_1_0_5"/>
<dbReference type="KEGG" id="rli:RLO149_c029660"/>
<reference evidence="3 4" key="1">
    <citation type="journal article" date="2011" name="BMC Genomics">
        <title>Comparative genome analysis and genome-guided physiological analysis of Roseobacter litoralis.</title>
        <authorList>
            <person name="Kalhoefer D."/>
            <person name="Thole S."/>
            <person name="Voget S."/>
            <person name="Lehmann R."/>
            <person name="Liesegang H."/>
            <person name="Wollher A."/>
            <person name="Daniel R."/>
            <person name="Simon M."/>
            <person name="Brinkhoff T."/>
        </authorList>
    </citation>
    <scope>NUCLEOTIDE SEQUENCE [LARGE SCALE GENOMIC DNA]</scope>
    <source>
        <strain evidence="4">ATCC 49566 / DSM 6996 / JCM 21268 / NBRC 15278 / OCh 149</strain>
    </source>
</reference>
<dbReference type="EMBL" id="CP002623">
    <property type="protein sequence ID" value="AEI94922.1"/>
    <property type="molecule type" value="Genomic_DNA"/>
</dbReference>